<organism evidence="2 3">
    <name type="scientific">Serratia fonticola</name>
    <dbReference type="NCBI Taxonomy" id="47917"/>
    <lineage>
        <taxon>Bacteria</taxon>
        <taxon>Pseudomonadati</taxon>
        <taxon>Pseudomonadota</taxon>
        <taxon>Gammaproteobacteria</taxon>
        <taxon>Enterobacterales</taxon>
        <taxon>Yersiniaceae</taxon>
        <taxon>Serratia</taxon>
    </lineage>
</organism>
<name>A0A448SSH3_SERFO</name>
<dbReference type="AlphaFoldDB" id="A0A448SSH3"/>
<evidence type="ECO:0000256" key="1">
    <source>
        <dbReference type="SAM" id="MobiDB-lite"/>
    </source>
</evidence>
<evidence type="ECO:0000313" key="3">
    <source>
        <dbReference type="Proteomes" id="UP000270487"/>
    </source>
</evidence>
<protein>
    <submittedName>
        <fullName evidence="2">Uncharacterized protein</fullName>
    </submittedName>
</protein>
<dbReference type="EMBL" id="LR134492">
    <property type="protein sequence ID" value="VEI70642.1"/>
    <property type="molecule type" value="Genomic_DNA"/>
</dbReference>
<dbReference type="Proteomes" id="UP000270487">
    <property type="component" value="Chromosome"/>
</dbReference>
<evidence type="ECO:0000313" key="2">
    <source>
        <dbReference type="EMBL" id="VEI70642.1"/>
    </source>
</evidence>
<accession>A0A448SSH3</accession>
<feature type="compositionally biased region" description="Polar residues" evidence="1">
    <location>
        <begin position="1"/>
        <end position="13"/>
    </location>
</feature>
<gene>
    <name evidence="2" type="ORF">NCTC13193_03067</name>
</gene>
<sequence length="34" mass="3760">MSLAETATANIKQAKSKPRAALSRLERAERFWAG</sequence>
<proteinExistence type="predicted"/>
<reference evidence="2 3" key="1">
    <citation type="submission" date="2018-12" db="EMBL/GenBank/DDBJ databases">
        <authorList>
            <consortium name="Pathogen Informatics"/>
        </authorList>
    </citation>
    <scope>NUCLEOTIDE SEQUENCE [LARGE SCALE GENOMIC DNA]</scope>
    <source>
        <strain evidence="2 3">NCTC13193</strain>
    </source>
</reference>
<feature type="region of interest" description="Disordered" evidence="1">
    <location>
        <begin position="1"/>
        <end position="22"/>
    </location>
</feature>